<dbReference type="Proteomes" id="UP000664303">
    <property type="component" value="Unassembled WGS sequence"/>
</dbReference>
<dbReference type="InterPro" id="IPR022028">
    <property type="entry name" value="DUF3604"/>
</dbReference>
<sequence>MTTKGVRALFHSATRATKRALTPFLTKRALTPFLVVAPLSVAEPGYSPYAGEEFPRRLLWGDTHLHTSLSTDAFGFGVRLDPEAAYRFASGETVTSTWGQQVRLARPLDFLVVADHAESLGMMSRVQAGDPALLEDPSAAEWHALMTGSDAQRRTFDGYIKNGQKRREIFGKLTELGTPSMTRDNWQATLATGERFNRPGEFTALLGYEWTSAPGGSNLHRVVVFRDGADKVGTVTPFSSFDSKAPEDLWSYLANYEQNTGGRVLAIPHNGNLSNGLMFPTETTQAGTRVDADYAQQRQRWEPVYEVTQIKGDGETHGLLSPDDEFADYETWDAGNFFGVPKTEAMLPGEYARSALKRGLELEQRTGQNPYQFGMIGSTDSHTGLATAAEENFFGKHSGVEPDAGRWQHAVGSAGDKTILAWEQAASGYAAVWARENTREAVWDALKRREVYATTGPRIAARLFGGWAFSPEDATRPDIARLGYANGVPMGAVLPAASRVDKAPTFLVAASRDPMGANLDRIQIVKGWLDEAGTSHERVYDVSWSQPGQRQPGSDGTLPPVGNTVDIANATWRNSIGAAELATVWRDPDFDRDRAAFYYARVLEIPTPRWTAYDARRFDVEMPDDIPMITVERAYTSPIWYYPDRPEKAP</sequence>
<dbReference type="EMBL" id="JAFKCZ010000009">
    <property type="protein sequence ID" value="MBN7797570.1"/>
    <property type="molecule type" value="Genomic_DNA"/>
</dbReference>
<comment type="caution">
    <text evidence="1">The sequence shown here is derived from an EMBL/GenBank/DDBJ whole genome shotgun (WGS) entry which is preliminary data.</text>
</comment>
<keyword evidence="2" id="KW-1185">Reference proteome</keyword>
<dbReference type="Pfam" id="PF12228">
    <property type="entry name" value="DUF3604"/>
    <property type="match status" value="1"/>
</dbReference>
<proteinExistence type="predicted"/>
<protein>
    <submittedName>
        <fullName evidence="1">DUF3604 domain-containing protein</fullName>
    </submittedName>
</protein>
<accession>A0A939DFY2</accession>
<evidence type="ECO:0000313" key="2">
    <source>
        <dbReference type="Proteomes" id="UP000664303"/>
    </source>
</evidence>
<dbReference type="AlphaFoldDB" id="A0A939DFY2"/>
<evidence type="ECO:0000313" key="1">
    <source>
        <dbReference type="EMBL" id="MBN7797570.1"/>
    </source>
</evidence>
<name>A0A939DFY2_9GAMM</name>
<reference evidence="1" key="1">
    <citation type="submission" date="2021-02" db="EMBL/GenBank/DDBJ databases">
        <title>PHA producing bacteria isolated from coastal sediment in Guangdong, Shenzhen.</title>
        <authorList>
            <person name="Zheng W."/>
            <person name="Yu S."/>
            <person name="Huang Y."/>
        </authorList>
    </citation>
    <scope>NUCLEOTIDE SEQUENCE</scope>
    <source>
        <strain evidence="1">TN14-10</strain>
    </source>
</reference>
<organism evidence="1 2">
    <name type="scientific">Parahaliea mediterranea</name>
    <dbReference type="NCBI Taxonomy" id="651086"/>
    <lineage>
        <taxon>Bacteria</taxon>
        <taxon>Pseudomonadati</taxon>
        <taxon>Pseudomonadota</taxon>
        <taxon>Gammaproteobacteria</taxon>
        <taxon>Cellvibrionales</taxon>
        <taxon>Halieaceae</taxon>
        <taxon>Parahaliea</taxon>
    </lineage>
</organism>
<dbReference type="Gene3D" id="3.20.20.140">
    <property type="entry name" value="Metal-dependent hydrolases"/>
    <property type="match status" value="1"/>
</dbReference>
<gene>
    <name evidence="1" type="ORF">JYP50_13250</name>
</gene>